<dbReference type="Proteomes" id="UP000824028">
    <property type="component" value="Unassembled WGS sequence"/>
</dbReference>
<feature type="chain" id="PRO_5038539689" evidence="1">
    <location>
        <begin position="19"/>
        <end position="400"/>
    </location>
</feature>
<reference evidence="2" key="1">
    <citation type="journal article" date="2021" name="PeerJ">
        <title>Extensive microbial diversity within the chicken gut microbiome revealed by metagenomics and culture.</title>
        <authorList>
            <person name="Gilroy R."/>
            <person name="Ravi A."/>
            <person name="Getino M."/>
            <person name="Pursley I."/>
            <person name="Horton D.L."/>
            <person name="Alikhan N.F."/>
            <person name="Baker D."/>
            <person name="Gharbi K."/>
            <person name="Hall N."/>
            <person name="Watson M."/>
            <person name="Adriaenssens E.M."/>
            <person name="Foster-Nyarko E."/>
            <person name="Jarju S."/>
            <person name="Secka A."/>
            <person name="Antonio M."/>
            <person name="Oren A."/>
            <person name="Chaudhuri R.R."/>
            <person name="La Ragione R."/>
            <person name="Hildebrand F."/>
            <person name="Pallen M.J."/>
        </authorList>
    </citation>
    <scope>NUCLEOTIDE SEQUENCE</scope>
    <source>
        <strain evidence="2">ChiHjej9B8-1298</strain>
    </source>
</reference>
<dbReference type="EMBL" id="DXBX01000063">
    <property type="protein sequence ID" value="HIZ33535.1"/>
    <property type="molecule type" value="Genomic_DNA"/>
</dbReference>
<evidence type="ECO:0000313" key="2">
    <source>
        <dbReference type="EMBL" id="HIZ33535.1"/>
    </source>
</evidence>
<evidence type="ECO:0000313" key="3">
    <source>
        <dbReference type="Proteomes" id="UP000824028"/>
    </source>
</evidence>
<name>A0A9D2EA19_9BACE</name>
<feature type="signal peptide" evidence="1">
    <location>
        <begin position="1"/>
        <end position="18"/>
    </location>
</feature>
<gene>
    <name evidence="2" type="ORF">H9814_08380</name>
</gene>
<evidence type="ECO:0000256" key="1">
    <source>
        <dbReference type="SAM" id="SignalP"/>
    </source>
</evidence>
<proteinExistence type="predicted"/>
<keyword evidence="1" id="KW-0732">Signal</keyword>
<organism evidence="2 3">
    <name type="scientific">Candidatus Bacteroides merdigallinarum</name>
    <dbReference type="NCBI Taxonomy" id="2838473"/>
    <lineage>
        <taxon>Bacteria</taxon>
        <taxon>Pseudomonadati</taxon>
        <taxon>Bacteroidota</taxon>
        <taxon>Bacteroidia</taxon>
        <taxon>Bacteroidales</taxon>
        <taxon>Bacteroidaceae</taxon>
        <taxon>Bacteroides</taxon>
    </lineage>
</organism>
<protein>
    <submittedName>
        <fullName evidence="2">Uncharacterized protein</fullName>
    </submittedName>
</protein>
<comment type="caution">
    <text evidence="2">The sequence shown here is derived from an EMBL/GenBank/DDBJ whole genome shotgun (WGS) entry which is preliminary data.</text>
</comment>
<accession>A0A9D2EA19</accession>
<reference evidence="2" key="2">
    <citation type="submission" date="2021-04" db="EMBL/GenBank/DDBJ databases">
        <authorList>
            <person name="Gilroy R."/>
        </authorList>
    </citation>
    <scope>NUCLEOTIDE SEQUENCE</scope>
    <source>
        <strain evidence="2">ChiHjej9B8-1298</strain>
    </source>
</reference>
<sequence length="400" mass="45086">MKKILLALTIVLAPLAEAAAQQDSAMNYRRSSLYSLLVKHNDQKFAQEISDVFLSIPTPDKYNNHDLSVKVVNMDEKLKDTDLIENFIETNGIASRMVARWFNRDPFTGVCNTDTVRARGLYDASEFDKELAARSQRGLAMLEDAGEDLIPNTFLIVNDIRYIDRAKTGIAIGAAMRILGAVAGAATGVNSYTDWGNTMGSMMETLKGFKVNVNTYLYQLVWDEETAMTFYRDYYASQPDPAKKQAFEANRGKFRLTYIGSQKSSGKDVSFIGVNLDEPTQMIRKACQRAIDENIASLQKNFDVFKVKTPLINTEPICAQIGMKEGITKDSRFEVLEMVMKDDKIIYKKVGEVKPIEGMIWDNRYMAKEEGAPGSELKYTTFKRVSGNDFYPGMLIREIK</sequence>
<dbReference type="AlphaFoldDB" id="A0A9D2EA19"/>